<dbReference type="SMART" id="SM00034">
    <property type="entry name" value="CLECT"/>
    <property type="match status" value="2"/>
</dbReference>
<organism evidence="2 3">
    <name type="scientific">Muraenolepis orangiensis</name>
    <name type="common">Patagonian moray cod</name>
    <dbReference type="NCBI Taxonomy" id="630683"/>
    <lineage>
        <taxon>Eukaryota</taxon>
        <taxon>Metazoa</taxon>
        <taxon>Chordata</taxon>
        <taxon>Craniata</taxon>
        <taxon>Vertebrata</taxon>
        <taxon>Euteleostomi</taxon>
        <taxon>Actinopterygii</taxon>
        <taxon>Neopterygii</taxon>
        <taxon>Teleostei</taxon>
        <taxon>Neoteleostei</taxon>
        <taxon>Acanthomorphata</taxon>
        <taxon>Zeiogadaria</taxon>
        <taxon>Gadariae</taxon>
        <taxon>Gadiformes</taxon>
        <taxon>Muraenolepidoidei</taxon>
        <taxon>Muraenolepididae</taxon>
        <taxon>Muraenolepis</taxon>
    </lineage>
</organism>
<dbReference type="SUPFAM" id="SSF56436">
    <property type="entry name" value="C-type lectin-like"/>
    <property type="match status" value="2"/>
</dbReference>
<reference evidence="2" key="1">
    <citation type="submission" date="2022-07" db="EMBL/GenBank/DDBJ databases">
        <title>Chromosome-level genome of Muraenolepis orangiensis.</title>
        <authorList>
            <person name="Kim J."/>
        </authorList>
    </citation>
    <scope>NUCLEOTIDE SEQUENCE</scope>
    <source>
        <strain evidence="2">KU_S4_2022</strain>
        <tissue evidence="2">Muscle</tissue>
    </source>
</reference>
<accession>A0A9Q0D9X2</accession>
<dbReference type="EMBL" id="JANIIK010000121">
    <property type="protein sequence ID" value="KAJ3583801.1"/>
    <property type="molecule type" value="Genomic_DNA"/>
</dbReference>
<gene>
    <name evidence="2" type="ORF">NHX12_015519</name>
</gene>
<dbReference type="InterPro" id="IPR016186">
    <property type="entry name" value="C-type_lectin-like/link_sf"/>
</dbReference>
<dbReference type="InterPro" id="IPR001304">
    <property type="entry name" value="C-type_lectin-like"/>
</dbReference>
<dbReference type="PROSITE" id="PS50041">
    <property type="entry name" value="C_TYPE_LECTIN_2"/>
    <property type="match status" value="2"/>
</dbReference>
<dbReference type="PANTHER" id="PTHR45784">
    <property type="entry name" value="C-TYPE LECTIN DOMAIN FAMILY 20 MEMBER A-RELATED"/>
    <property type="match status" value="1"/>
</dbReference>
<dbReference type="PANTHER" id="PTHR45784:SF3">
    <property type="entry name" value="C-TYPE LECTIN DOMAIN FAMILY 4 MEMBER K-LIKE-RELATED"/>
    <property type="match status" value="1"/>
</dbReference>
<dbReference type="AlphaFoldDB" id="A0A9Q0D9X2"/>
<dbReference type="Gene3D" id="3.10.100.10">
    <property type="entry name" value="Mannose-Binding Protein A, subunit A"/>
    <property type="match status" value="2"/>
</dbReference>
<protein>
    <recommendedName>
        <fullName evidence="1">C-type lectin domain-containing protein</fullName>
    </recommendedName>
</protein>
<feature type="domain" description="C-type lectin" evidence="1">
    <location>
        <begin position="133"/>
        <end position="220"/>
    </location>
</feature>
<evidence type="ECO:0000259" key="1">
    <source>
        <dbReference type="PROSITE" id="PS50041"/>
    </source>
</evidence>
<proteinExistence type="predicted"/>
<dbReference type="Proteomes" id="UP001148018">
    <property type="component" value="Unassembled WGS sequence"/>
</dbReference>
<keyword evidence="3" id="KW-1185">Reference proteome</keyword>
<feature type="domain" description="C-type lectin" evidence="1">
    <location>
        <begin position="8"/>
        <end position="123"/>
    </location>
</feature>
<sequence length="254" mass="29284">MPSLGDHRHHHCLVEIPKTWWAARDYCRNRGFDLATVDNKGAMEALLPLMADKASDEWWIGLLHGGDALWRWSLVGEEGFYRPGEADYTHYGPMANMKNSFVGVFNGNWSTFISTTILYFICYDGKRQGQDRYVKVNLPATWLSAQQYCRAHHTDLVSIRNPAENQAVTQATTLVDTYWIGLYGDRWHWADGHSSSFRHWNERQTSTSVIMITMITARRWPTPTLEFGGQEDVMPWSFHLSAPRPNNVLRFPSM</sequence>
<dbReference type="OrthoDB" id="441660at2759"/>
<evidence type="ECO:0000313" key="3">
    <source>
        <dbReference type="Proteomes" id="UP001148018"/>
    </source>
</evidence>
<evidence type="ECO:0000313" key="2">
    <source>
        <dbReference type="EMBL" id="KAJ3583801.1"/>
    </source>
</evidence>
<dbReference type="InterPro" id="IPR016187">
    <property type="entry name" value="CTDL_fold"/>
</dbReference>
<dbReference type="Pfam" id="PF00059">
    <property type="entry name" value="Lectin_C"/>
    <property type="match status" value="2"/>
</dbReference>
<comment type="caution">
    <text evidence="2">The sequence shown here is derived from an EMBL/GenBank/DDBJ whole genome shotgun (WGS) entry which is preliminary data.</text>
</comment>
<name>A0A9Q0D9X2_9TELE</name>